<evidence type="ECO:0000313" key="2">
    <source>
        <dbReference type="EMBL" id="KAF6330182.1"/>
    </source>
</evidence>
<feature type="region of interest" description="Disordered" evidence="1">
    <location>
        <begin position="1"/>
        <end position="30"/>
    </location>
</feature>
<accession>A0A7J7VYG3</accession>
<evidence type="ECO:0000313" key="3">
    <source>
        <dbReference type="Proteomes" id="UP000527355"/>
    </source>
</evidence>
<dbReference type="EMBL" id="JABWUV010000009">
    <property type="protein sequence ID" value="KAF6330182.1"/>
    <property type="molecule type" value="Genomic_DNA"/>
</dbReference>
<sequence>MAAALLETTQKPWTRDATGDTRRPLDRRLFPRTAEKWPRLQSLVEQKNKTLNPGFHLILHPQTAGIPADTGRGEESHTSSEQRRGFSTVSLNLHCGLRIKQPFHANSFLLSPIEAQFSALIQPLIGLKSILVFKGWNLLRYGERVDSEL</sequence>
<keyword evidence="3" id="KW-1185">Reference proteome</keyword>
<reference evidence="2 3" key="1">
    <citation type="journal article" date="2020" name="Nature">
        <title>Six reference-quality genomes reveal evolution of bat adaptations.</title>
        <authorList>
            <person name="Jebb D."/>
            <person name="Huang Z."/>
            <person name="Pippel M."/>
            <person name="Hughes G.M."/>
            <person name="Lavrichenko K."/>
            <person name="Devanna P."/>
            <person name="Winkler S."/>
            <person name="Jermiin L.S."/>
            <person name="Skirmuntt E.C."/>
            <person name="Katzourakis A."/>
            <person name="Burkitt-Gray L."/>
            <person name="Ray D.A."/>
            <person name="Sullivan K.A.M."/>
            <person name="Roscito J.G."/>
            <person name="Kirilenko B.M."/>
            <person name="Davalos L.M."/>
            <person name="Corthals A.P."/>
            <person name="Power M.L."/>
            <person name="Jones G."/>
            <person name="Ransome R.D."/>
            <person name="Dechmann D.K.N."/>
            <person name="Locatelli A.G."/>
            <person name="Puechmaille S.J."/>
            <person name="Fedrigo O."/>
            <person name="Jarvis E.D."/>
            <person name="Hiller M."/>
            <person name="Vernes S.C."/>
            <person name="Myers E.W."/>
            <person name="Teeling E.C."/>
        </authorList>
    </citation>
    <scope>NUCLEOTIDE SEQUENCE [LARGE SCALE GENOMIC DNA]</scope>
    <source>
        <strain evidence="2">MMyoMyo1</strain>
        <tissue evidence="2">Flight muscle</tissue>
    </source>
</reference>
<feature type="compositionally biased region" description="Basic and acidic residues" evidence="1">
    <location>
        <begin position="13"/>
        <end position="30"/>
    </location>
</feature>
<gene>
    <name evidence="2" type="ORF">mMyoMyo1_012193</name>
</gene>
<proteinExistence type="predicted"/>
<feature type="compositionally biased region" description="Basic and acidic residues" evidence="1">
    <location>
        <begin position="71"/>
        <end position="84"/>
    </location>
</feature>
<protein>
    <submittedName>
        <fullName evidence="2">Uncharacterized protein</fullName>
    </submittedName>
</protein>
<name>A0A7J7VYG3_MYOMY</name>
<dbReference type="AlphaFoldDB" id="A0A7J7VYG3"/>
<organism evidence="2 3">
    <name type="scientific">Myotis myotis</name>
    <name type="common">Greater mouse-eared bat</name>
    <name type="synonym">Vespertilio myotis</name>
    <dbReference type="NCBI Taxonomy" id="51298"/>
    <lineage>
        <taxon>Eukaryota</taxon>
        <taxon>Metazoa</taxon>
        <taxon>Chordata</taxon>
        <taxon>Craniata</taxon>
        <taxon>Vertebrata</taxon>
        <taxon>Euteleostomi</taxon>
        <taxon>Mammalia</taxon>
        <taxon>Eutheria</taxon>
        <taxon>Laurasiatheria</taxon>
        <taxon>Chiroptera</taxon>
        <taxon>Yangochiroptera</taxon>
        <taxon>Vespertilionidae</taxon>
        <taxon>Myotis</taxon>
    </lineage>
</organism>
<evidence type="ECO:0000256" key="1">
    <source>
        <dbReference type="SAM" id="MobiDB-lite"/>
    </source>
</evidence>
<feature type="region of interest" description="Disordered" evidence="1">
    <location>
        <begin position="64"/>
        <end position="84"/>
    </location>
</feature>
<dbReference type="Proteomes" id="UP000527355">
    <property type="component" value="Unassembled WGS sequence"/>
</dbReference>
<comment type="caution">
    <text evidence="2">The sequence shown here is derived from an EMBL/GenBank/DDBJ whole genome shotgun (WGS) entry which is preliminary data.</text>
</comment>